<proteinExistence type="predicted"/>
<sequence>MQKTLLILIIAIQATLSEAQEFRFGLYTRNSSRIFEQISPSLIADKNMNLSYLFNFEKPIITVYIEKDTADIALHTDKPEFFFYLPSDRDSTTLSVKSMVALIKNYPFIYAESPEDFILVPIFNMRRGRAIRLAKEKYFYGTNFKPFKDDIIDYNIISMPEDNAYKIELTNPLPKGEYGFIYNRPTPYDMVIYDFRIE</sequence>
<accession>A0A412XUY9</accession>
<comment type="caution">
    <text evidence="1">The sequence shown here is derived from an EMBL/GenBank/DDBJ whole genome shotgun (WGS) entry which is preliminary data.</text>
</comment>
<evidence type="ECO:0000313" key="2">
    <source>
        <dbReference type="Proteomes" id="UP000283850"/>
    </source>
</evidence>
<reference evidence="1 2" key="1">
    <citation type="submission" date="2018-08" db="EMBL/GenBank/DDBJ databases">
        <title>A genome reference for cultivated species of the human gut microbiota.</title>
        <authorList>
            <person name="Zou Y."/>
            <person name="Xue W."/>
            <person name="Luo G."/>
        </authorList>
    </citation>
    <scope>NUCLEOTIDE SEQUENCE [LARGE SCALE GENOMIC DNA]</scope>
    <source>
        <strain evidence="1 2">AF14-32</strain>
    </source>
</reference>
<gene>
    <name evidence="1" type="ORF">DWW10_20695</name>
</gene>
<dbReference type="EMBL" id="QRZF01000020">
    <property type="protein sequence ID" value="RGV48975.1"/>
    <property type="molecule type" value="Genomic_DNA"/>
</dbReference>
<evidence type="ECO:0000313" key="1">
    <source>
        <dbReference type="EMBL" id="RGV48975.1"/>
    </source>
</evidence>
<organism evidence="1 2">
    <name type="scientific">Bacteroides intestinalis</name>
    <dbReference type="NCBI Taxonomy" id="329854"/>
    <lineage>
        <taxon>Bacteria</taxon>
        <taxon>Pseudomonadati</taxon>
        <taxon>Bacteroidota</taxon>
        <taxon>Bacteroidia</taxon>
        <taxon>Bacteroidales</taxon>
        <taxon>Bacteroidaceae</taxon>
        <taxon>Bacteroides</taxon>
    </lineage>
</organism>
<name>A0A412XUY9_9BACE</name>
<dbReference type="Proteomes" id="UP000283850">
    <property type="component" value="Unassembled WGS sequence"/>
</dbReference>
<dbReference type="AlphaFoldDB" id="A0A412XUY9"/>
<protein>
    <submittedName>
        <fullName evidence="1">Uncharacterized protein</fullName>
    </submittedName>
</protein>